<organism evidence="6 7">
    <name type="scientific">Microbacterium laevaniformans</name>
    <dbReference type="NCBI Taxonomy" id="36807"/>
    <lineage>
        <taxon>Bacteria</taxon>
        <taxon>Bacillati</taxon>
        <taxon>Actinomycetota</taxon>
        <taxon>Actinomycetes</taxon>
        <taxon>Micrococcales</taxon>
        <taxon>Microbacteriaceae</taxon>
        <taxon>Microbacterium</taxon>
    </lineage>
</organism>
<dbReference type="EMBL" id="SRYO01000007">
    <property type="protein sequence ID" value="TGY35571.1"/>
    <property type="molecule type" value="Genomic_DNA"/>
</dbReference>
<dbReference type="PANTHER" id="PTHR30146:SF109">
    <property type="entry name" value="HTH-TYPE TRANSCRIPTIONAL REGULATOR GALS"/>
    <property type="match status" value="1"/>
</dbReference>
<dbReference type="InterPro" id="IPR028082">
    <property type="entry name" value="Peripla_BP_I"/>
</dbReference>
<dbReference type="InterPro" id="IPR010982">
    <property type="entry name" value="Lambda_DNA-bd_dom_sf"/>
</dbReference>
<comment type="caution">
    <text evidence="6">The sequence shown here is derived from an EMBL/GenBank/DDBJ whole genome shotgun (WGS) entry which is preliminary data.</text>
</comment>
<evidence type="ECO:0000256" key="1">
    <source>
        <dbReference type="ARBA" id="ARBA00023015"/>
    </source>
</evidence>
<proteinExistence type="predicted"/>
<reference evidence="6 7" key="1">
    <citation type="submission" date="2019-04" db="EMBL/GenBank/DDBJ databases">
        <title>Microbes associate with the intestines of laboratory mice.</title>
        <authorList>
            <person name="Navarre W."/>
            <person name="Wong E."/>
            <person name="Huang K."/>
            <person name="Tropini C."/>
            <person name="Ng K."/>
            <person name="Yu B."/>
        </authorList>
    </citation>
    <scope>NUCLEOTIDE SEQUENCE [LARGE SCALE GENOMIC DNA]</scope>
    <source>
        <strain evidence="6 7">NM46_B2-13</strain>
    </source>
</reference>
<dbReference type="OrthoDB" id="3430936at2"/>
<gene>
    <name evidence="6" type="ORF">E5344_11225</name>
</gene>
<dbReference type="AlphaFoldDB" id="A0A4S2D3Z1"/>
<dbReference type="PROSITE" id="PS50943">
    <property type="entry name" value="HTH_CROC1"/>
    <property type="match status" value="1"/>
</dbReference>
<feature type="domain" description="HTH cro/C1-type" evidence="5">
    <location>
        <begin position="12"/>
        <end position="39"/>
    </location>
</feature>
<dbReference type="Pfam" id="PF00532">
    <property type="entry name" value="Peripla_BP_1"/>
    <property type="match status" value="1"/>
</dbReference>
<dbReference type="Proteomes" id="UP000309893">
    <property type="component" value="Unassembled WGS sequence"/>
</dbReference>
<feature type="domain" description="HTH lacI-type" evidence="4">
    <location>
        <begin position="21"/>
        <end position="75"/>
    </location>
</feature>
<dbReference type="CDD" id="cd01392">
    <property type="entry name" value="HTH_LacI"/>
    <property type="match status" value="1"/>
</dbReference>
<evidence type="ECO:0000259" key="4">
    <source>
        <dbReference type="PROSITE" id="PS50932"/>
    </source>
</evidence>
<keyword evidence="3" id="KW-0804">Transcription</keyword>
<dbReference type="SUPFAM" id="SSF47413">
    <property type="entry name" value="lambda repressor-like DNA-binding domains"/>
    <property type="match status" value="1"/>
</dbReference>
<dbReference type="SUPFAM" id="SSF53822">
    <property type="entry name" value="Periplasmic binding protein-like I"/>
    <property type="match status" value="1"/>
</dbReference>
<keyword evidence="2" id="KW-0238">DNA-binding</keyword>
<dbReference type="RefSeq" id="WP_005052276.1">
    <property type="nucleotide sequence ID" value="NZ_SRYO01000007.1"/>
</dbReference>
<dbReference type="PANTHER" id="PTHR30146">
    <property type="entry name" value="LACI-RELATED TRANSCRIPTIONAL REPRESSOR"/>
    <property type="match status" value="1"/>
</dbReference>
<evidence type="ECO:0000256" key="3">
    <source>
        <dbReference type="ARBA" id="ARBA00023163"/>
    </source>
</evidence>
<dbReference type="InterPro" id="IPR000843">
    <property type="entry name" value="HTH_LacI"/>
</dbReference>
<sequence length="364" mass="38690">MLEKIDDEAETVKEDRVNRSATIEDVARAAGVSRQTVSNVINSPHIVREQTRARVADAISRLNYAPHASARRLRTRRSSTIGIHLDPYAGGISGVVLDRFVHALTEQAGERSLRVMLYAARTPEEEIRRMGDLREGGEIDAVVITGTFPGDPRAEWLLERGVPFVSFGRPWGRDDVGAPSHHWVDVDGAAGTAEATRHALATAGPRVAFLGWPAGSATGDDRERGWRRALDAGDVRAAGWTPIRVVSDENVARARDVAAHLVASDEIDAIVCVSDSLAVGAHLAAVAAGRPALPIIGFDNTPAAEALGLSSVEQLPEEVAVGALDLLLGGAASIEHRAAEPGSAHVLVEPRLVVRETAPPSVQP</sequence>
<protein>
    <submittedName>
        <fullName evidence="6">LacI family transcriptional regulator</fullName>
    </submittedName>
</protein>
<name>A0A4S2D3Z1_9MICO</name>
<accession>A0A4S2D3Z1</accession>
<evidence type="ECO:0000256" key="2">
    <source>
        <dbReference type="ARBA" id="ARBA00023125"/>
    </source>
</evidence>
<dbReference type="PROSITE" id="PS00356">
    <property type="entry name" value="HTH_LACI_1"/>
    <property type="match status" value="1"/>
</dbReference>
<dbReference type="Gene3D" id="3.40.50.2300">
    <property type="match status" value="2"/>
</dbReference>
<dbReference type="SMART" id="SM00354">
    <property type="entry name" value="HTH_LACI"/>
    <property type="match status" value="1"/>
</dbReference>
<evidence type="ECO:0000313" key="6">
    <source>
        <dbReference type="EMBL" id="TGY35571.1"/>
    </source>
</evidence>
<keyword evidence="1" id="KW-0805">Transcription regulation</keyword>
<dbReference type="Pfam" id="PF00356">
    <property type="entry name" value="LacI"/>
    <property type="match status" value="1"/>
</dbReference>
<dbReference type="Gene3D" id="1.10.260.40">
    <property type="entry name" value="lambda repressor-like DNA-binding domains"/>
    <property type="match status" value="1"/>
</dbReference>
<dbReference type="InterPro" id="IPR001387">
    <property type="entry name" value="Cro/C1-type_HTH"/>
</dbReference>
<dbReference type="GO" id="GO:0000976">
    <property type="term" value="F:transcription cis-regulatory region binding"/>
    <property type="evidence" value="ECO:0007669"/>
    <property type="project" value="TreeGrafter"/>
</dbReference>
<dbReference type="InterPro" id="IPR001761">
    <property type="entry name" value="Peripla_BP/Lac1_sug-bd_dom"/>
</dbReference>
<dbReference type="PROSITE" id="PS50932">
    <property type="entry name" value="HTH_LACI_2"/>
    <property type="match status" value="1"/>
</dbReference>
<evidence type="ECO:0000313" key="7">
    <source>
        <dbReference type="Proteomes" id="UP000309893"/>
    </source>
</evidence>
<evidence type="ECO:0000259" key="5">
    <source>
        <dbReference type="PROSITE" id="PS50943"/>
    </source>
</evidence>
<dbReference type="GO" id="GO:0003700">
    <property type="term" value="F:DNA-binding transcription factor activity"/>
    <property type="evidence" value="ECO:0007669"/>
    <property type="project" value="TreeGrafter"/>
</dbReference>
<dbReference type="PRINTS" id="PR00036">
    <property type="entry name" value="HTHLACI"/>
</dbReference>